<dbReference type="EMBL" id="JACJPY010000003">
    <property type="protein sequence ID" value="MBD2148834.1"/>
    <property type="molecule type" value="Genomic_DNA"/>
</dbReference>
<feature type="transmembrane region" description="Helical" evidence="1">
    <location>
        <begin position="71"/>
        <end position="91"/>
    </location>
</feature>
<comment type="caution">
    <text evidence="2">The sequence shown here is derived from an EMBL/GenBank/DDBJ whole genome shotgun (WGS) entry which is preliminary data.</text>
</comment>
<name>A0A926Z6K0_9CYAN</name>
<feature type="transmembrane region" description="Helical" evidence="1">
    <location>
        <begin position="240"/>
        <end position="257"/>
    </location>
</feature>
<dbReference type="InterPro" id="IPR010390">
    <property type="entry name" value="ABC-2_transporter-like"/>
</dbReference>
<proteinExistence type="predicted"/>
<protein>
    <submittedName>
        <fullName evidence="2">ABC-2 family transporter protein</fullName>
    </submittedName>
</protein>
<feature type="transmembrane region" description="Helical" evidence="1">
    <location>
        <begin position="154"/>
        <end position="178"/>
    </location>
</feature>
<feature type="transmembrane region" description="Helical" evidence="1">
    <location>
        <begin position="190"/>
        <end position="209"/>
    </location>
</feature>
<gene>
    <name evidence="2" type="ORF">H6F44_01645</name>
</gene>
<reference evidence="2" key="2">
    <citation type="submission" date="2020-08" db="EMBL/GenBank/DDBJ databases">
        <authorList>
            <person name="Chen M."/>
            <person name="Teng W."/>
            <person name="Zhao L."/>
            <person name="Hu C."/>
            <person name="Zhou Y."/>
            <person name="Han B."/>
            <person name="Song L."/>
            <person name="Shu W."/>
        </authorList>
    </citation>
    <scope>NUCLEOTIDE SEQUENCE</scope>
    <source>
        <strain evidence="2">FACHB-1277</strain>
    </source>
</reference>
<evidence type="ECO:0000256" key="1">
    <source>
        <dbReference type="SAM" id="Phobius"/>
    </source>
</evidence>
<dbReference type="Proteomes" id="UP000631421">
    <property type="component" value="Unassembled WGS sequence"/>
</dbReference>
<evidence type="ECO:0000313" key="2">
    <source>
        <dbReference type="EMBL" id="MBD2148834.1"/>
    </source>
</evidence>
<dbReference type="RefSeq" id="WP_190349173.1">
    <property type="nucleotide sequence ID" value="NZ_JACJPY010000003.1"/>
</dbReference>
<feature type="transmembrane region" description="Helical" evidence="1">
    <location>
        <begin position="125"/>
        <end position="142"/>
    </location>
</feature>
<accession>A0A926Z6K0</accession>
<sequence>MPKSISKNISQQLAHSWRVTHTLFTTYYAYMLEYRAELFIWMLSNVLPFILMGAWLKAAEAKEIALTSIEFIRYFLAVFIVRQFNIVWVIWDFENDLVSGQLSHRLLQPVAPFWHHFLGHLAERWARFPLLVGLVVLFFMIYPQSFWVPSFTNALAAIITVAIAFSLRFLIQYVFALFSFWTERASALEQFWFLLYIFLSGIIAPLDLFPPLMRDIVMFTPFPYMVYFPAAILIGKTVNIWQGILVMLGWMAIAFVTKQWLWQKGIKHYSGMGA</sequence>
<dbReference type="PANTHER" id="PTHR36832:SF1">
    <property type="entry name" value="SLR1174 PROTEIN"/>
    <property type="match status" value="1"/>
</dbReference>
<feature type="transmembrane region" description="Helical" evidence="1">
    <location>
        <begin position="38"/>
        <end position="59"/>
    </location>
</feature>
<keyword evidence="1" id="KW-0812">Transmembrane</keyword>
<reference evidence="2" key="1">
    <citation type="journal article" date="2015" name="ISME J.">
        <title>Draft Genome Sequence of Streptomyces incarnatus NRRL8089, which Produces the Nucleoside Antibiotic Sinefungin.</title>
        <authorList>
            <person name="Oshima K."/>
            <person name="Hattori M."/>
            <person name="Shimizu H."/>
            <person name="Fukuda K."/>
            <person name="Nemoto M."/>
            <person name="Inagaki K."/>
            <person name="Tamura T."/>
        </authorList>
    </citation>
    <scope>NUCLEOTIDE SEQUENCE</scope>
    <source>
        <strain evidence="2">FACHB-1277</strain>
    </source>
</reference>
<feature type="transmembrane region" description="Helical" evidence="1">
    <location>
        <begin position="216"/>
        <end position="234"/>
    </location>
</feature>
<keyword evidence="3" id="KW-1185">Reference proteome</keyword>
<keyword evidence="1" id="KW-1133">Transmembrane helix</keyword>
<dbReference type="AlphaFoldDB" id="A0A926Z6K0"/>
<dbReference type="PANTHER" id="PTHR36832">
    <property type="entry name" value="SLR1174 PROTEIN-RELATED"/>
    <property type="match status" value="1"/>
</dbReference>
<keyword evidence="1" id="KW-0472">Membrane</keyword>
<evidence type="ECO:0000313" key="3">
    <source>
        <dbReference type="Proteomes" id="UP000631421"/>
    </source>
</evidence>
<dbReference type="Pfam" id="PF06182">
    <property type="entry name" value="ABC2_membrane_6"/>
    <property type="match status" value="1"/>
</dbReference>
<organism evidence="2 3">
    <name type="scientific">Pseudanabaena cinerea FACHB-1277</name>
    <dbReference type="NCBI Taxonomy" id="2949581"/>
    <lineage>
        <taxon>Bacteria</taxon>
        <taxon>Bacillati</taxon>
        <taxon>Cyanobacteriota</taxon>
        <taxon>Cyanophyceae</taxon>
        <taxon>Pseudanabaenales</taxon>
        <taxon>Pseudanabaenaceae</taxon>
        <taxon>Pseudanabaena</taxon>
        <taxon>Pseudanabaena cinerea</taxon>
    </lineage>
</organism>